<dbReference type="Pfam" id="PF09479">
    <property type="entry name" value="Flg_new"/>
    <property type="match status" value="1"/>
</dbReference>
<dbReference type="InterPro" id="IPR009091">
    <property type="entry name" value="RCC1/BLIP-II"/>
</dbReference>
<dbReference type="InterPro" id="IPR042229">
    <property type="entry name" value="Listeria/Bacterioides_rpt_sf"/>
</dbReference>
<dbReference type="SUPFAM" id="SSF50985">
    <property type="entry name" value="RCC1/BLIP-II"/>
    <property type="match status" value="1"/>
</dbReference>
<dbReference type="InterPro" id="IPR051553">
    <property type="entry name" value="Ran_GTPase-activating"/>
</dbReference>
<evidence type="ECO:0000313" key="2">
    <source>
        <dbReference type="EMBL" id="MCV2231282.1"/>
    </source>
</evidence>
<dbReference type="Proteomes" id="UP001177160">
    <property type="component" value="Unassembled WGS sequence"/>
</dbReference>
<dbReference type="EMBL" id="JAOVQM010000001">
    <property type="protein sequence ID" value="MCV2231282.1"/>
    <property type="molecule type" value="Genomic_DNA"/>
</dbReference>
<dbReference type="Gene3D" id="2.130.10.30">
    <property type="entry name" value="Regulator of chromosome condensation 1/beta-lactamase-inhibitor protein II"/>
    <property type="match status" value="2"/>
</dbReference>
<organism evidence="2 3">
    <name type="scientific">Paracholeplasma manati</name>
    <dbReference type="NCBI Taxonomy" id="591373"/>
    <lineage>
        <taxon>Bacteria</taxon>
        <taxon>Bacillati</taxon>
        <taxon>Mycoplasmatota</taxon>
        <taxon>Mollicutes</taxon>
        <taxon>Acholeplasmatales</taxon>
        <taxon>Acholeplasmataceae</taxon>
        <taxon>Paracholeplasma</taxon>
    </lineage>
</organism>
<sequence>MRKHICFVLLVVVSLMIISGCKENVPEIEVHQITFNFQNGSTNLVVDVIDSGVVIEPEIPLKTGYEFVGWYDGDTPYTFNQPVDSNVNLFARWVVKSYPFKVLDFKGNILVDENLPYGTYFKDMIPESPFMFGFEFAGYSSNANTMIDEAITLQPIYNNVTDFIQSYTFNAEIRKLATNQFSNAVLLENGELYMWGHNGSPYLLCGGFDHSYDTLTPTEISGQFDLQMNEIIVDIYLGSNGNYAITNQGRFFTWGRCFDCNLGLCEDDVVGHPIDITDYFQFGQEIIEQLYIIENYMIVVTESGKVYNSGSYIDNSNLDLVDNKQWVDQTGYFNFMPGESILKAKKSYDRSGGLLTSEGRLFLWGNNYSGALGLTEDVKSIEIPVDITNLFALNSNEYIIDFEFGNTHTLVLTNQGRVFGMGRNSVGQLGYDVSLSVQYGPVDITPNLDLNPSEQIIQVICNFVNNSIFITNQGRAIALGSNKFSKFSLSEIEYFSDPIDITDAFGYDEDTYKQWMIAPKYVIYASKYQISVSGFRTFEFYFE</sequence>
<evidence type="ECO:0000313" key="3">
    <source>
        <dbReference type="Proteomes" id="UP001177160"/>
    </source>
</evidence>
<dbReference type="PANTHER" id="PTHR45982:SF1">
    <property type="entry name" value="REGULATOR OF CHROMOSOME CONDENSATION"/>
    <property type="match status" value="1"/>
</dbReference>
<dbReference type="InterPro" id="IPR000408">
    <property type="entry name" value="Reg_chr_condens"/>
</dbReference>
<name>A0ABT2Y3H5_9MOLU</name>
<dbReference type="NCBIfam" id="TIGR02543">
    <property type="entry name" value="List_Bact_rpt"/>
    <property type="match status" value="1"/>
</dbReference>
<gene>
    <name evidence="2" type="ORF">N7548_00380</name>
</gene>
<accession>A0ABT2Y3H5</accession>
<evidence type="ECO:0000256" key="1">
    <source>
        <dbReference type="ARBA" id="ARBA00004196"/>
    </source>
</evidence>
<comment type="caution">
    <text evidence="2">The sequence shown here is derived from an EMBL/GenBank/DDBJ whole genome shotgun (WGS) entry which is preliminary data.</text>
</comment>
<dbReference type="Pfam" id="PF13540">
    <property type="entry name" value="RCC1_2"/>
    <property type="match status" value="1"/>
</dbReference>
<dbReference type="Gene3D" id="2.60.40.4270">
    <property type="entry name" value="Listeria-Bacteroides repeat domain"/>
    <property type="match status" value="1"/>
</dbReference>
<reference evidence="2" key="1">
    <citation type="submission" date="2022-09" db="EMBL/GenBank/DDBJ databases">
        <title>Novel Mycoplasma species identified in domestic and wild animals.</title>
        <authorList>
            <person name="Volokhov D.V."/>
            <person name="Furtak V.A."/>
            <person name="Zagorodnyaya T.A."/>
        </authorList>
    </citation>
    <scope>NUCLEOTIDE SEQUENCE</scope>
    <source>
        <strain evidence="2">Oakley</strain>
    </source>
</reference>
<dbReference type="PROSITE" id="PS50012">
    <property type="entry name" value="RCC1_3"/>
    <property type="match status" value="1"/>
</dbReference>
<dbReference type="PANTHER" id="PTHR45982">
    <property type="entry name" value="REGULATOR OF CHROMOSOME CONDENSATION"/>
    <property type="match status" value="1"/>
</dbReference>
<dbReference type="RefSeq" id="WP_263607395.1">
    <property type="nucleotide sequence ID" value="NZ_JAOVQM010000001.1"/>
</dbReference>
<proteinExistence type="predicted"/>
<dbReference type="InterPro" id="IPR013378">
    <property type="entry name" value="InlB-like_B-rpt"/>
</dbReference>
<protein>
    <submittedName>
        <fullName evidence="2">InlB B-repeat-containing protein</fullName>
    </submittedName>
</protein>
<comment type="subcellular location">
    <subcellularLocation>
        <location evidence="1">Cell envelope</location>
    </subcellularLocation>
</comment>
<dbReference type="PROSITE" id="PS51257">
    <property type="entry name" value="PROKAR_LIPOPROTEIN"/>
    <property type="match status" value="1"/>
</dbReference>
<keyword evidence="3" id="KW-1185">Reference proteome</keyword>